<protein>
    <submittedName>
        <fullName evidence="1">Uncharacterized protein</fullName>
    </submittedName>
</protein>
<dbReference type="EMBL" id="KN825672">
    <property type="protein sequence ID" value="KIK82137.1"/>
    <property type="molecule type" value="Genomic_DNA"/>
</dbReference>
<gene>
    <name evidence="1" type="ORF">PAXRUDRAFT_805481</name>
</gene>
<dbReference type="HOGENOM" id="CLU_202037_0_0_1"/>
<evidence type="ECO:0000313" key="1">
    <source>
        <dbReference type="EMBL" id="KIK82137.1"/>
    </source>
</evidence>
<name>A0A0D0CHF5_9AGAM</name>
<dbReference type="AlphaFoldDB" id="A0A0D0CHF5"/>
<reference evidence="2" key="2">
    <citation type="submission" date="2015-01" db="EMBL/GenBank/DDBJ databases">
        <title>Evolutionary Origins and Diversification of the Mycorrhizal Mutualists.</title>
        <authorList>
            <consortium name="DOE Joint Genome Institute"/>
            <consortium name="Mycorrhizal Genomics Consortium"/>
            <person name="Kohler A."/>
            <person name="Kuo A."/>
            <person name="Nagy L.G."/>
            <person name="Floudas D."/>
            <person name="Copeland A."/>
            <person name="Barry K.W."/>
            <person name="Cichocki N."/>
            <person name="Veneault-Fourrey C."/>
            <person name="LaButti K."/>
            <person name="Lindquist E.A."/>
            <person name="Lipzen A."/>
            <person name="Lundell T."/>
            <person name="Morin E."/>
            <person name="Murat C."/>
            <person name="Riley R."/>
            <person name="Ohm R."/>
            <person name="Sun H."/>
            <person name="Tunlid A."/>
            <person name="Henrissat B."/>
            <person name="Grigoriev I.V."/>
            <person name="Hibbett D.S."/>
            <person name="Martin F."/>
        </authorList>
    </citation>
    <scope>NUCLEOTIDE SEQUENCE [LARGE SCALE GENOMIC DNA]</scope>
    <source>
        <strain evidence="2">Ve08.2h10</strain>
    </source>
</reference>
<evidence type="ECO:0000313" key="2">
    <source>
        <dbReference type="Proteomes" id="UP000054538"/>
    </source>
</evidence>
<dbReference type="InParanoid" id="A0A0D0CHF5"/>
<accession>A0A0D0CHF5</accession>
<feature type="non-terminal residue" evidence="1">
    <location>
        <position position="73"/>
    </location>
</feature>
<proteinExistence type="predicted"/>
<organism evidence="1 2">
    <name type="scientific">Paxillus rubicundulus Ve08.2h10</name>
    <dbReference type="NCBI Taxonomy" id="930991"/>
    <lineage>
        <taxon>Eukaryota</taxon>
        <taxon>Fungi</taxon>
        <taxon>Dikarya</taxon>
        <taxon>Basidiomycota</taxon>
        <taxon>Agaricomycotina</taxon>
        <taxon>Agaricomycetes</taxon>
        <taxon>Agaricomycetidae</taxon>
        <taxon>Boletales</taxon>
        <taxon>Paxilineae</taxon>
        <taxon>Paxillaceae</taxon>
        <taxon>Paxillus</taxon>
    </lineage>
</organism>
<feature type="non-terminal residue" evidence="1">
    <location>
        <position position="1"/>
    </location>
</feature>
<sequence length="73" mass="7620">PSLMGHPVPYEPSPTGPAHTPCLPSLGPLITPWPSPMGLPIPYVLSTLSCPIPHGFHPLAGPYTMDNSIPGLT</sequence>
<keyword evidence="2" id="KW-1185">Reference proteome</keyword>
<dbReference type="Proteomes" id="UP000054538">
    <property type="component" value="Unassembled WGS sequence"/>
</dbReference>
<reference evidence="1 2" key="1">
    <citation type="submission" date="2014-04" db="EMBL/GenBank/DDBJ databases">
        <authorList>
            <consortium name="DOE Joint Genome Institute"/>
            <person name="Kuo A."/>
            <person name="Kohler A."/>
            <person name="Jargeat P."/>
            <person name="Nagy L.G."/>
            <person name="Floudas D."/>
            <person name="Copeland A."/>
            <person name="Barry K.W."/>
            <person name="Cichocki N."/>
            <person name="Veneault-Fourrey C."/>
            <person name="LaButti K."/>
            <person name="Lindquist E.A."/>
            <person name="Lipzen A."/>
            <person name="Lundell T."/>
            <person name="Morin E."/>
            <person name="Murat C."/>
            <person name="Sun H."/>
            <person name="Tunlid A."/>
            <person name="Henrissat B."/>
            <person name="Grigoriev I.V."/>
            <person name="Hibbett D.S."/>
            <person name="Martin F."/>
            <person name="Nordberg H.P."/>
            <person name="Cantor M.N."/>
            <person name="Hua S.X."/>
        </authorList>
    </citation>
    <scope>NUCLEOTIDE SEQUENCE [LARGE SCALE GENOMIC DNA]</scope>
    <source>
        <strain evidence="1 2">Ve08.2h10</strain>
    </source>
</reference>